<comment type="caution">
    <text evidence="7">The sequence shown here is derived from an EMBL/GenBank/DDBJ whole genome shotgun (WGS) entry which is preliminary data.</text>
</comment>
<dbReference type="PANTHER" id="PTHR11963">
    <property type="entry name" value="LEUCINE AMINOPEPTIDASE-RELATED"/>
    <property type="match status" value="1"/>
</dbReference>
<dbReference type="SUPFAM" id="SSF53187">
    <property type="entry name" value="Zn-dependent exopeptidases"/>
    <property type="match status" value="1"/>
</dbReference>
<reference evidence="8" key="1">
    <citation type="journal article" date="2019" name="Int. J. Syst. Evol. Microbiol.">
        <title>The Global Catalogue of Microorganisms (GCM) 10K type strain sequencing project: providing services to taxonomists for standard genome sequencing and annotation.</title>
        <authorList>
            <consortium name="The Broad Institute Genomics Platform"/>
            <consortium name="The Broad Institute Genome Sequencing Center for Infectious Disease"/>
            <person name="Wu L."/>
            <person name="Ma J."/>
        </authorList>
    </citation>
    <scope>NUCLEOTIDE SEQUENCE [LARGE SCALE GENOMIC DNA]</scope>
    <source>
        <strain evidence="8">CGMCC 1.10759</strain>
    </source>
</reference>
<dbReference type="InterPro" id="IPR048816">
    <property type="entry name" value="Peptidase_M17_N_1"/>
</dbReference>
<dbReference type="PROSITE" id="PS00631">
    <property type="entry name" value="CYTOSOL_AP"/>
    <property type="match status" value="1"/>
</dbReference>
<keyword evidence="2 7" id="KW-0031">Aminopeptidase</keyword>
<dbReference type="InterPro" id="IPR043472">
    <property type="entry name" value="Macro_dom-like"/>
</dbReference>
<dbReference type="SUPFAM" id="SSF52949">
    <property type="entry name" value="Macro domain-like"/>
    <property type="match status" value="1"/>
</dbReference>
<dbReference type="PANTHER" id="PTHR11963:SF20">
    <property type="entry name" value="PEPTIDASE B"/>
    <property type="match status" value="1"/>
</dbReference>
<dbReference type="Proteomes" id="UP001595904">
    <property type="component" value="Unassembled WGS sequence"/>
</dbReference>
<keyword evidence="3" id="KW-0645">Protease</keyword>
<comment type="similarity">
    <text evidence="1">Belongs to the peptidase M17 family.</text>
</comment>
<keyword evidence="5" id="KW-0464">Manganese</keyword>
<evidence type="ECO:0000313" key="8">
    <source>
        <dbReference type="Proteomes" id="UP001595904"/>
    </source>
</evidence>
<feature type="domain" description="Cytosol aminopeptidase" evidence="6">
    <location>
        <begin position="304"/>
        <end position="311"/>
    </location>
</feature>
<gene>
    <name evidence="7" type="ORF">ACFPN2_01225</name>
</gene>
<sequence length="457" mass="49523">MTTISIPLHLLHEDEFEQWRAAQDEPVRNWAATHSFKAERNKVLLLPGPQGRPVAVIAGLGKHNPREEISYWIGAALADRLPDGQYHLASALPARAATQFAAGWGHGQYRFERYKRGGPQRSVQLQLPEGADASEVERLKSATSLARDLVNTPANDMSPEALAQVAIDVARRHGARHRVIIGDDLLKERLPAVHAVGRAAAVAPRLVDIEWGDASKPKVTLVGKGVCFDTGGLDIKPGASMLLMKKDMGGAAVALALAQTIMDAKLPVRLRVILPMVENSISGNAFRPGDVLGTRKGLTVEVGNTDAEGRLILCDALALADEEQPDLLIDTATLTGAARVALGPELPALFSNDDSAADDVLRAGVAESDPLWRMPLWPGYDDELSSKIADVNNVSTSGFSGSIIAGLFLRRFVSNARTWLHIDLYAWNNKERPGRPVGAEPHTIRALYAFLKQRYAR</sequence>
<dbReference type="CDD" id="cd00433">
    <property type="entry name" value="Peptidase_M17"/>
    <property type="match status" value="1"/>
</dbReference>
<dbReference type="Pfam" id="PF21337">
    <property type="entry name" value="Peptidase_M17_N_1"/>
    <property type="match status" value="1"/>
</dbReference>
<dbReference type="InterPro" id="IPR000819">
    <property type="entry name" value="Peptidase_M17_C"/>
</dbReference>
<dbReference type="InterPro" id="IPR011356">
    <property type="entry name" value="Leucine_aapep/pepB"/>
</dbReference>
<dbReference type="EMBL" id="JBHSDU010000001">
    <property type="protein sequence ID" value="MFC4307689.1"/>
    <property type="molecule type" value="Genomic_DNA"/>
</dbReference>
<evidence type="ECO:0000256" key="4">
    <source>
        <dbReference type="ARBA" id="ARBA00022801"/>
    </source>
</evidence>
<dbReference type="GO" id="GO:0004177">
    <property type="term" value="F:aminopeptidase activity"/>
    <property type="evidence" value="ECO:0007669"/>
    <property type="project" value="UniProtKB-KW"/>
</dbReference>
<accession>A0ABV8SMI9</accession>
<evidence type="ECO:0000313" key="7">
    <source>
        <dbReference type="EMBL" id="MFC4307689.1"/>
    </source>
</evidence>
<evidence type="ECO:0000256" key="1">
    <source>
        <dbReference type="ARBA" id="ARBA00009528"/>
    </source>
</evidence>
<dbReference type="PRINTS" id="PR00481">
    <property type="entry name" value="LAMNOPPTDASE"/>
</dbReference>
<evidence type="ECO:0000256" key="5">
    <source>
        <dbReference type="ARBA" id="ARBA00023211"/>
    </source>
</evidence>
<keyword evidence="8" id="KW-1185">Reference proteome</keyword>
<dbReference type="RefSeq" id="WP_380594169.1">
    <property type="nucleotide sequence ID" value="NZ_JBHSDU010000001.1"/>
</dbReference>
<name>A0ABV8SMI9_9GAMM</name>
<evidence type="ECO:0000256" key="2">
    <source>
        <dbReference type="ARBA" id="ARBA00022438"/>
    </source>
</evidence>
<organism evidence="7 8">
    <name type="scientific">Steroidobacter flavus</name>
    <dbReference type="NCBI Taxonomy" id="1842136"/>
    <lineage>
        <taxon>Bacteria</taxon>
        <taxon>Pseudomonadati</taxon>
        <taxon>Pseudomonadota</taxon>
        <taxon>Gammaproteobacteria</taxon>
        <taxon>Steroidobacterales</taxon>
        <taxon>Steroidobacteraceae</taxon>
        <taxon>Steroidobacter</taxon>
    </lineage>
</organism>
<evidence type="ECO:0000256" key="3">
    <source>
        <dbReference type="ARBA" id="ARBA00022670"/>
    </source>
</evidence>
<evidence type="ECO:0000259" key="6">
    <source>
        <dbReference type="PROSITE" id="PS00631"/>
    </source>
</evidence>
<keyword evidence="4" id="KW-0378">Hydrolase</keyword>
<dbReference type="Gene3D" id="3.40.220.10">
    <property type="entry name" value="Leucine Aminopeptidase, subunit E, domain 1"/>
    <property type="match status" value="1"/>
</dbReference>
<dbReference type="Gene3D" id="3.40.630.10">
    <property type="entry name" value="Zn peptidases"/>
    <property type="match status" value="1"/>
</dbReference>
<protein>
    <submittedName>
        <fullName evidence="7">Leucyl aminopeptidase family protein</fullName>
    </submittedName>
</protein>
<proteinExistence type="inferred from homology"/>
<dbReference type="Pfam" id="PF00883">
    <property type="entry name" value="Peptidase_M17"/>
    <property type="match status" value="1"/>
</dbReference>